<evidence type="ECO:0000256" key="12">
    <source>
        <dbReference type="PROSITE-ProRule" id="PRU10112"/>
    </source>
</evidence>
<dbReference type="GO" id="GO:0015977">
    <property type="term" value="P:carbon fixation"/>
    <property type="evidence" value="ECO:0007669"/>
    <property type="project" value="UniProtKB-UniRule"/>
</dbReference>
<evidence type="ECO:0000313" key="13">
    <source>
        <dbReference type="EMBL" id="ATY32723.1"/>
    </source>
</evidence>
<evidence type="ECO:0000256" key="7">
    <source>
        <dbReference type="ARBA" id="ARBA00023239"/>
    </source>
</evidence>
<dbReference type="PROSITE" id="PS00393">
    <property type="entry name" value="PEPCASE_2"/>
    <property type="match status" value="1"/>
</dbReference>
<evidence type="ECO:0000256" key="2">
    <source>
        <dbReference type="ARBA" id="ARBA00003670"/>
    </source>
</evidence>
<keyword evidence="14" id="KW-1185">Reference proteome</keyword>
<evidence type="ECO:0000256" key="11">
    <source>
        <dbReference type="PROSITE-ProRule" id="PRU10111"/>
    </source>
</evidence>
<dbReference type="PANTHER" id="PTHR30523">
    <property type="entry name" value="PHOSPHOENOLPYRUVATE CARBOXYLASE"/>
    <property type="match status" value="1"/>
</dbReference>
<dbReference type="OrthoDB" id="9768133at2"/>
<evidence type="ECO:0000313" key="14">
    <source>
        <dbReference type="Proteomes" id="UP000229081"/>
    </source>
</evidence>
<dbReference type="PROSITE" id="PS00781">
    <property type="entry name" value="PEPCASE_1"/>
    <property type="match status" value="1"/>
</dbReference>
<dbReference type="GO" id="GO:0006099">
    <property type="term" value="P:tricarboxylic acid cycle"/>
    <property type="evidence" value="ECO:0007669"/>
    <property type="project" value="InterPro"/>
</dbReference>
<evidence type="ECO:0000256" key="8">
    <source>
        <dbReference type="ARBA" id="ARBA00023300"/>
    </source>
</evidence>
<keyword evidence="13" id="KW-0670">Pyruvate</keyword>
<dbReference type="PRINTS" id="PR00150">
    <property type="entry name" value="PEPCARBXLASE"/>
</dbReference>
<evidence type="ECO:0000256" key="10">
    <source>
        <dbReference type="HAMAP-Rule" id="MF_00595"/>
    </source>
</evidence>
<dbReference type="GO" id="GO:0005829">
    <property type="term" value="C:cytosol"/>
    <property type="evidence" value="ECO:0007669"/>
    <property type="project" value="TreeGrafter"/>
</dbReference>
<keyword evidence="6 10" id="KW-0460">Magnesium</keyword>
<comment type="similarity">
    <text evidence="3 10">Belongs to the PEPCase type 1 family.</text>
</comment>
<name>A0A2K8MFS5_9SPHN</name>
<dbReference type="Gene3D" id="1.20.1440.90">
    <property type="entry name" value="Phosphoenolpyruvate/pyruvate domain"/>
    <property type="match status" value="1"/>
</dbReference>
<dbReference type="InterPro" id="IPR022805">
    <property type="entry name" value="PEP_COase_bac/pln-type"/>
</dbReference>
<evidence type="ECO:0000256" key="9">
    <source>
        <dbReference type="ARBA" id="ARBA00048995"/>
    </source>
</evidence>
<evidence type="ECO:0000256" key="4">
    <source>
        <dbReference type="ARBA" id="ARBA00012305"/>
    </source>
</evidence>
<dbReference type="RefSeq" id="WP_100282530.1">
    <property type="nucleotide sequence ID" value="NZ_CP024923.1"/>
</dbReference>
<dbReference type="InterPro" id="IPR021135">
    <property type="entry name" value="PEP_COase"/>
</dbReference>
<dbReference type="KEGG" id="sphc:CVN68_12675"/>
<feature type="active site" evidence="10 11">
    <location>
        <position position="131"/>
    </location>
</feature>
<feature type="active site" evidence="10 12">
    <location>
        <position position="557"/>
    </location>
</feature>
<dbReference type="GO" id="GO:0000287">
    <property type="term" value="F:magnesium ion binding"/>
    <property type="evidence" value="ECO:0007669"/>
    <property type="project" value="UniProtKB-UniRule"/>
</dbReference>
<accession>A0A2K8MFS5</accession>
<evidence type="ECO:0000256" key="3">
    <source>
        <dbReference type="ARBA" id="ARBA00008346"/>
    </source>
</evidence>
<dbReference type="PANTHER" id="PTHR30523:SF6">
    <property type="entry name" value="PHOSPHOENOLPYRUVATE CARBOXYLASE"/>
    <property type="match status" value="1"/>
</dbReference>
<sequence>MASLAIANNPDIRFLGRLLGDVIRAYGGEELFKRIEYIRATSVDRHRGVAGAGAIDSGLDRLSLDETLDFVRGFMLFSMLANLAEDRQGVETEAEADMGSALVRLREHGIGHDVVMALLEHALVAPVLTAHPTEVRRKSMIDHKNRIAELMALKDRGVEETEDGDKVEEAILRQIALLWQTRVLRREKLGVADEVETALSYLRDVFLPVLPALYARWDRALGERAPSFLRAGSWIGGDRDGNPFVTADSMKLALARSAETVLAYYMESVHALGAELSISTEHTRVSDAVLKLAEASRDAGRSREDEPYRRALTGIYARLSATHQKLTGKPAARPAPLQAEPYAEPTQLREELASIARGLAAEGDGPLASGGALGRLIRAVETFGFHLATLDMRQNSAVHERAVAELLKAAGACDDYAALSEEARVKLLRHELESPRPLTSPYAQYSEETASELAIVRAAAEAHAKYGRQCITHYIVSMAQSVSDLLEVHVLLKEAGLYIPGAQPQAHIMAIPLFETIADLEGAPAIMAAWLDLPEVAAIAAKRGHQEVMIGYSDSNKDGGYLTSTWQLSRGSTALKPVFEKANLAMQLFHGRGGAVGRGGGSSFAAILAQPPGTVQGRIRITEQGEVIAAKYGTRASAMTNLEAMASATLLASLEPEQLAPADAERFAAAMDELSATAFKAYRGLVYGTEGFTTYFRQATPIAEIAGLKIGSRPASRKKSDAIEDLRAIPWVFSWAQARVMLPGWYGVGAAIEAFVDKGLLREMATGWPLFASTLANMEMVLAKSDMDIAQHYAALVEDGDLRDAIFSRIHDGWKTTHDGLLTVTRQTRLLEKHPGLETSIRLRTPYIEPLNLLQIELLKRHRAGEEDARIGEGILLSINAIATALRNSG</sequence>
<dbReference type="GO" id="GO:0006107">
    <property type="term" value="P:oxaloacetate metabolic process"/>
    <property type="evidence" value="ECO:0007669"/>
    <property type="project" value="UniProtKB-UniRule"/>
</dbReference>
<dbReference type="InterPro" id="IPR018129">
    <property type="entry name" value="PEP_COase_Lys_AS"/>
</dbReference>
<comment type="subunit">
    <text evidence="10">Homotetramer.</text>
</comment>
<evidence type="ECO:0000256" key="5">
    <source>
        <dbReference type="ARBA" id="ARBA00022419"/>
    </source>
</evidence>
<comment type="function">
    <text evidence="2 10">Forms oxaloacetate, a four-carbon dicarboxylic acid source for the tricarboxylic acid cycle.</text>
</comment>
<dbReference type="Pfam" id="PF00311">
    <property type="entry name" value="PEPcase"/>
    <property type="match status" value="1"/>
</dbReference>
<keyword evidence="8 10" id="KW-0120">Carbon dioxide fixation</keyword>
<protein>
    <recommendedName>
        <fullName evidence="5 10">Phosphoenolpyruvate carboxylase</fullName>
        <shortName evidence="10">PEPC</shortName>
        <shortName evidence="10">PEPCase</shortName>
        <ecNumber evidence="4 10">4.1.1.31</ecNumber>
    </recommendedName>
</protein>
<dbReference type="EMBL" id="CP024923">
    <property type="protein sequence ID" value="ATY32723.1"/>
    <property type="molecule type" value="Genomic_DNA"/>
</dbReference>
<evidence type="ECO:0000256" key="1">
    <source>
        <dbReference type="ARBA" id="ARBA00001946"/>
    </source>
</evidence>
<organism evidence="13 14">
    <name type="scientific">Sphingomonas psychrotolerans</name>
    <dbReference type="NCBI Taxonomy" id="1327635"/>
    <lineage>
        <taxon>Bacteria</taxon>
        <taxon>Pseudomonadati</taxon>
        <taxon>Pseudomonadota</taxon>
        <taxon>Alphaproteobacteria</taxon>
        <taxon>Sphingomonadales</taxon>
        <taxon>Sphingomonadaceae</taxon>
        <taxon>Sphingomonas</taxon>
    </lineage>
</organism>
<keyword evidence="7 10" id="KW-0456">Lyase</keyword>
<dbReference type="NCBIfam" id="NF000584">
    <property type="entry name" value="PRK00009.1"/>
    <property type="match status" value="1"/>
</dbReference>
<dbReference type="EC" id="4.1.1.31" evidence="4 10"/>
<evidence type="ECO:0000256" key="6">
    <source>
        <dbReference type="ARBA" id="ARBA00022842"/>
    </source>
</evidence>
<comment type="catalytic activity">
    <reaction evidence="9 10">
        <text>oxaloacetate + phosphate = phosphoenolpyruvate + hydrogencarbonate</text>
        <dbReference type="Rhea" id="RHEA:28370"/>
        <dbReference type="ChEBI" id="CHEBI:16452"/>
        <dbReference type="ChEBI" id="CHEBI:17544"/>
        <dbReference type="ChEBI" id="CHEBI:43474"/>
        <dbReference type="ChEBI" id="CHEBI:58702"/>
        <dbReference type="EC" id="4.1.1.31"/>
    </reaction>
</comment>
<dbReference type="InterPro" id="IPR033129">
    <property type="entry name" value="PEPCASE_His_AS"/>
</dbReference>
<proteinExistence type="inferred from homology"/>
<reference evidence="13 14" key="1">
    <citation type="submission" date="2017-11" db="EMBL/GenBank/DDBJ databases">
        <title>Complete genome sequence of Sphingomonas sp. Strain Cra20, a psychrotolerant potential plant growth promoting rhizobacteria.</title>
        <authorList>
            <person name="Luo Y."/>
        </authorList>
    </citation>
    <scope>NUCLEOTIDE SEQUENCE [LARGE SCALE GENOMIC DNA]</scope>
    <source>
        <strain evidence="13 14">Cra20</strain>
    </source>
</reference>
<dbReference type="SUPFAM" id="SSF51621">
    <property type="entry name" value="Phosphoenolpyruvate/pyruvate domain"/>
    <property type="match status" value="1"/>
</dbReference>
<dbReference type="InterPro" id="IPR015813">
    <property type="entry name" value="Pyrv/PenolPyrv_kinase-like_dom"/>
</dbReference>
<dbReference type="GO" id="GO:0008964">
    <property type="term" value="F:phosphoenolpyruvate carboxylase activity"/>
    <property type="evidence" value="ECO:0007669"/>
    <property type="project" value="UniProtKB-UniRule"/>
</dbReference>
<gene>
    <name evidence="10" type="primary">ppc</name>
    <name evidence="13" type="ORF">CVN68_12675</name>
</gene>
<dbReference type="Proteomes" id="UP000229081">
    <property type="component" value="Chromosome"/>
</dbReference>
<comment type="cofactor">
    <cofactor evidence="1 10">
        <name>Mg(2+)</name>
        <dbReference type="ChEBI" id="CHEBI:18420"/>
    </cofactor>
</comment>
<dbReference type="HAMAP" id="MF_00595">
    <property type="entry name" value="PEPcase_type1"/>
    <property type="match status" value="1"/>
</dbReference>
<dbReference type="AlphaFoldDB" id="A0A2K8MFS5"/>